<dbReference type="AlphaFoldDB" id="A0A371JRQ6"/>
<proteinExistence type="predicted"/>
<feature type="signal peptide" evidence="1">
    <location>
        <begin position="1"/>
        <end position="23"/>
    </location>
</feature>
<evidence type="ECO:0000313" key="4">
    <source>
        <dbReference type="Proteomes" id="UP000261828"/>
    </source>
</evidence>
<dbReference type="Pfam" id="PF08787">
    <property type="entry name" value="Alginate_lyase2"/>
    <property type="match status" value="1"/>
</dbReference>
<protein>
    <submittedName>
        <fullName evidence="3">Polysaccharide lyase family 7 protein</fullName>
    </submittedName>
</protein>
<accession>A0A371JRQ6</accession>
<dbReference type="InterPro" id="IPR014895">
    <property type="entry name" value="Alginate_lyase_2"/>
</dbReference>
<evidence type="ECO:0000256" key="1">
    <source>
        <dbReference type="SAM" id="SignalP"/>
    </source>
</evidence>
<organism evidence="3 4">
    <name type="scientific">Flagellimonas nanhaiensis</name>
    <dbReference type="NCBI Taxonomy" id="2292706"/>
    <lineage>
        <taxon>Bacteria</taxon>
        <taxon>Pseudomonadati</taxon>
        <taxon>Bacteroidota</taxon>
        <taxon>Flavobacteriia</taxon>
        <taxon>Flavobacteriales</taxon>
        <taxon>Flavobacteriaceae</taxon>
        <taxon>Flagellimonas</taxon>
    </lineage>
</organism>
<dbReference type="GO" id="GO:0016829">
    <property type="term" value="F:lyase activity"/>
    <property type="evidence" value="ECO:0007669"/>
    <property type="project" value="UniProtKB-KW"/>
</dbReference>
<dbReference type="GO" id="GO:0004553">
    <property type="term" value="F:hydrolase activity, hydrolyzing O-glycosyl compounds"/>
    <property type="evidence" value="ECO:0007669"/>
    <property type="project" value="UniProtKB-ARBA"/>
</dbReference>
<keyword evidence="1" id="KW-0732">Signal</keyword>
<sequence length="303" mass="34617">MKIFLKTYLATFMIAFMIVNVSAQEKKSGVAISDAKVERKKRKKKKYKLPNIDLSHWKVTIPEGEGKGGAVSVKPPEILEYANNETLKPYMYNDSTSGALVFYAYPSNATTANTKYSRSELREQMQPGNDNANWTFKDGGYLKAKMAMGEVTRDKKGKHHRVIVAQIHGRLTNEQRDLIGQKDNNAPPILKIYWDKGKIRVKTKVLKFAGVGPKGILYKEAWTDDKGRNFEEEVGFRKFTIEVKVTEGKMVVSLNKNEFFVYDSPSIKRWGIFENYFKVGNYLQTRDEGAFAKVKLYELSVTH</sequence>
<keyword evidence="3" id="KW-0456">Lyase</keyword>
<feature type="chain" id="PRO_5016901506" evidence="1">
    <location>
        <begin position="24"/>
        <end position="303"/>
    </location>
</feature>
<gene>
    <name evidence="3" type="ORF">DX873_12755</name>
</gene>
<dbReference type="Proteomes" id="UP000261828">
    <property type="component" value="Unassembled WGS sequence"/>
</dbReference>
<dbReference type="Gene3D" id="2.60.120.200">
    <property type="match status" value="1"/>
</dbReference>
<dbReference type="SUPFAM" id="SSF49899">
    <property type="entry name" value="Concanavalin A-like lectins/glucanases"/>
    <property type="match status" value="1"/>
</dbReference>
<reference evidence="3 4" key="1">
    <citation type="submission" date="2018-08" db="EMBL/GenBank/DDBJ databases">
        <title>Muricauda nanhaiensis sp. nov., isolated from seawater of the South China Sea.</title>
        <authorList>
            <person name="Dang Y."/>
        </authorList>
    </citation>
    <scope>NUCLEOTIDE SEQUENCE [LARGE SCALE GENOMIC DNA]</scope>
    <source>
        <strain evidence="3 4">SM1704</strain>
    </source>
</reference>
<keyword evidence="4" id="KW-1185">Reference proteome</keyword>
<name>A0A371JRQ6_9FLAO</name>
<evidence type="ECO:0000259" key="2">
    <source>
        <dbReference type="Pfam" id="PF08787"/>
    </source>
</evidence>
<feature type="domain" description="Alginate lyase 2" evidence="2">
    <location>
        <begin position="52"/>
        <end position="303"/>
    </location>
</feature>
<comment type="caution">
    <text evidence="3">The sequence shown here is derived from an EMBL/GenBank/DDBJ whole genome shotgun (WGS) entry which is preliminary data.</text>
</comment>
<dbReference type="EMBL" id="QTJX01000002">
    <property type="protein sequence ID" value="RDY60191.1"/>
    <property type="molecule type" value="Genomic_DNA"/>
</dbReference>
<dbReference type="RefSeq" id="WP_116184800.1">
    <property type="nucleotide sequence ID" value="NZ_QTJX01000002.1"/>
</dbReference>
<dbReference type="GO" id="GO:0005975">
    <property type="term" value="P:carbohydrate metabolic process"/>
    <property type="evidence" value="ECO:0007669"/>
    <property type="project" value="UniProtKB-ARBA"/>
</dbReference>
<evidence type="ECO:0000313" key="3">
    <source>
        <dbReference type="EMBL" id="RDY60191.1"/>
    </source>
</evidence>
<dbReference type="InterPro" id="IPR013320">
    <property type="entry name" value="ConA-like_dom_sf"/>
</dbReference>
<dbReference type="OrthoDB" id="1408636at2"/>